<sequence length="170" mass="19656">MLRSYIRLLLFTLALLVGVQIPGFMLDYEQRVDAHRLESDQALGGFRRTAQQYFEGSLDGLLAHYQTSEDPVFRSDADSLAVLMRRNALFNEEWQALQGPWYQRAWHILVRPNPELRDETLRQYRYQVVLTPEAIGWGVGLGLVLAVTVETLALWLSILLYPRRPARRLA</sequence>
<proteinExistence type="predicted"/>
<name>A0A0U4P0Q3_9PSED</name>
<reference evidence="2 3" key="1">
    <citation type="submission" date="2016-01" db="EMBL/GenBank/DDBJ databases">
        <title>Annotation of Pseudomonas oryzihabitans USDA-ARS-USMARC-56511.</title>
        <authorList>
            <person name="Harhay G.P."/>
            <person name="Harhay D.M."/>
            <person name="Smith T.P.L."/>
            <person name="Bono J.L."/>
            <person name="Heaton M.P."/>
            <person name="Clawson M.L."/>
            <person name="Chitko-Mckown C.G."/>
            <person name="Capik S.F."/>
            <person name="DeDonder K.D."/>
            <person name="Apley M.D."/>
            <person name="Lubbers B.V."/>
            <person name="White B.J."/>
            <person name="Larson R.L."/>
        </authorList>
    </citation>
    <scope>NUCLEOTIDE SEQUENCE [LARGE SCALE GENOMIC DNA]</scope>
    <source>
        <strain evidence="2 3">USDA-ARS-USMARC-56511</strain>
    </source>
</reference>
<dbReference type="AlphaFoldDB" id="A0A0U4P0Q3"/>
<evidence type="ECO:0000256" key="1">
    <source>
        <dbReference type="SAM" id="Phobius"/>
    </source>
</evidence>
<keyword evidence="1" id="KW-1133">Transmembrane helix</keyword>
<organism evidence="2 3">
    <name type="scientific">Pseudomonas oryzihabitans</name>
    <dbReference type="NCBI Taxonomy" id="47885"/>
    <lineage>
        <taxon>Bacteria</taxon>
        <taxon>Pseudomonadati</taxon>
        <taxon>Pseudomonadota</taxon>
        <taxon>Gammaproteobacteria</taxon>
        <taxon>Pseudomonadales</taxon>
        <taxon>Pseudomonadaceae</taxon>
        <taxon>Pseudomonas</taxon>
    </lineage>
</organism>
<feature type="transmembrane region" description="Helical" evidence="1">
    <location>
        <begin position="134"/>
        <end position="161"/>
    </location>
</feature>
<dbReference type="InterPro" id="IPR016917">
    <property type="entry name" value="UCP029393"/>
</dbReference>
<gene>
    <name evidence="2" type="ORF">APT59_07220</name>
</gene>
<evidence type="ECO:0000313" key="3">
    <source>
        <dbReference type="Proteomes" id="UP000064137"/>
    </source>
</evidence>
<dbReference type="RefSeq" id="WP_059314238.1">
    <property type="nucleotide sequence ID" value="NZ_CP013987.1"/>
</dbReference>
<dbReference type="OrthoDB" id="7021410at2"/>
<protein>
    <recommendedName>
        <fullName evidence="4">DUF2937 family protein</fullName>
    </recommendedName>
</protein>
<accession>A0A0U4P0Q3</accession>
<dbReference type="EMBL" id="CP013987">
    <property type="protein sequence ID" value="ALZ84014.1"/>
    <property type="molecule type" value="Genomic_DNA"/>
</dbReference>
<dbReference type="Proteomes" id="UP000064137">
    <property type="component" value="Chromosome"/>
</dbReference>
<dbReference type="InterPro" id="IPR022584">
    <property type="entry name" value="DUF2937"/>
</dbReference>
<dbReference type="KEGG" id="por:APT59_07220"/>
<keyword evidence="1" id="KW-0812">Transmembrane</keyword>
<evidence type="ECO:0008006" key="4">
    <source>
        <dbReference type="Google" id="ProtNLM"/>
    </source>
</evidence>
<evidence type="ECO:0000313" key="2">
    <source>
        <dbReference type="EMBL" id="ALZ84014.1"/>
    </source>
</evidence>
<dbReference type="PIRSF" id="PIRSF029393">
    <property type="entry name" value="UCP029393"/>
    <property type="match status" value="1"/>
</dbReference>
<keyword evidence="1" id="KW-0472">Membrane</keyword>
<dbReference type="Pfam" id="PF11157">
    <property type="entry name" value="DUF2937"/>
    <property type="match status" value="1"/>
</dbReference>